<feature type="compositionally biased region" description="Basic and acidic residues" evidence="14">
    <location>
        <begin position="563"/>
        <end position="584"/>
    </location>
</feature>
<feature type="transmembrane region" description="Helical" evidence="15">
    <location>
        <begin position="75"/>
        <end position="98"/>
    </location>
</feature>
<dbReference type="EC" id="2.7.13.3" evidence="3"/>
<keyword evidence="13 15" id="KW-0472">Membrane</keyword>
<dbReference type="Pfam" id="PF07694">
    <property type="entry name" value="5TM-5TMR_LYT"/>
    <property type="match status" value="1"/>
</dbReference>
<dbReference type="GO" id="GO:0071555">
    <property type="term" value="P:cell wall organization"/>
    <property type="evidence" value="ECO:0007669"/>
    <property type="project" value="InterPro"/>
</dbReference>
<reference evidence="18 19" key="1">
    <citation type="submission" date="2019-06" db="EMBL/GenBank/DDBJ databases">
        <title>The draft genome of Rhizobium smilacinae PTYR-5.</title>
        <authorList>
            <person name="Liu L."/>
            <person name="Li L."/>
            <person name="Zhang X."/>
        </authorList>
    </citation>
    <scope>NUCLEOTIDE SEQUENCE [LARGE SCALE GENOMIC DNA]</scope>
    <source>
        <strain evidence="18 19">PTYR-5</strain>
    </source>
</reference>
<keyword evidence="19" id="KW-1185">Reference proteome</keyword>
<evidence type="ECO:0000256" key="7">
    <source>
        <dbReference type="ARBA" id="ARBA00022692"/>
    </source>
</evidence>
<keyword evidence="6" id="KW-0808">Transferase</keyword>
<keyword evidence="4" id="KW-1003">Cell membrane</keyword>
<dbReference type="InterPro" id="IPR036890">
    <property type="entry name" value="HATPase_C_sf"/>
</dbReference>
<evidence type="ECO:0000259" key="16">
    <source>
        <dbReference type="Pfam" id="PF06580"/>
    </source>
</evidence>
<name>A0A5C4XCN6_9HYPH</name>
<dbReference type="InterPro" id="IPR050640">
    <property type="entry name" value="Bact_2-comp_sensor_kinase"/>
</dbReference>
<protein>
    <recommendedName>
        <fullName evidence="3">histidine kinase</fullName>
        <ecNumber evidence="3">2.7.13.3</ecNumber>
    </recommendedName>
</protein>
<sequence length="607" mass="66563">MFGWTDLVIGLLQQTCVYLVIAYLFSKTPLFLPLMQVTVRPSRKVACYVIFSMFCIMGTYFGLHIDEAIANTRAIGAVLGGILGGPLVGLAVGLTGGIHRYSLGGFTALACAIATTAEGLIGGLVHSYLMRRRRTDLLFWPPLIAGVTLVAEIAQMSIILIVARPFVDSAHVVETIVLPMTVANTVGAAMFMNILGDRRKLFETHSTIFSSKALKIAERAEGVLRNGFNAENSTKVARILYEEANVGAVAITDREKILAFIGIGADHHLPGRAITSAQTMEAIAENKVMYADGDEVSYQCSIHPNCPLGSSLVIPLKGEDNAVIGTIKLYEPKTKLFSTFNRSLGEGVARLLSAQILAGRYERQKQMLVESEIKLLHAQVNPHFLFNTLNTLSAIIRIDPGEARNLVQNLSTFFRKNLKRTNDIVTLSDEIEHVNAYLQIEKARFRDHLQVEIDVPEDLAQVHLPAFSLQPLVENAIKHGTSQLIGEGRITISARPDGANLLISVTDNAGLFVRKPSMDGGLGMSIVDRRTKGHFGDTFGIDVKWEPEVFTTVYLRVPMGEQAHGHDHRHDASDDHHHHDHSHDGAAPARTPSRARLKVARLWSAVK</sequence>
<feature type="transmembrane region" description="Helical" evidence="15">
    <location>
        <begin position="104"/>
        <end position="125"/>
    </location>
</feature>
<dbReference type="InterPro" id="IPR011620">
    <property type="entry name" value="Sig_transdc_His_kinase_LytS_TM"/>
</dbReference>
<dbReference type="AlphaFoldDB" id="A0A5C4XCN6"/>
<dbReference type="GO" id="GO:0005886">
    <property type="term" value="C:plasma membrane"/>
    <property type="evidence" value="ECO:0007669"/>
    <property type="project" value="UniProtKB-SubCell"/>
</dbReference>
<keyword evidence="7 15" id="KW-0812">Transmembrane</keyword>
<dbReference type="Gene3D" id="3.30.565.10">
    <property type="entry name" value="Histidine kinase-like ATPase, C-terminal domain"/>
    <property type="match status" value="1"/>
</dbReference>
<evidence type="ECO:0000256" key="3">
    <source>
        <dbReference type="ARBA" id="ARBA00012438"/>
    </source>
</evidence>
<dbReference type="PANTHER" id="PTHR34220:SF10">
    <property type="entry name" value="SENSOR HISTIDINE KINASE BTSS"/>
    <property type="match status" value="1"/>
</dbReference>
<feature type="transmembrane region" description="Helical" evidence="15">
    <location>
        <begin position="137"/>
        <end position="163"/>
    </location>
</feature>
<dbReference type="SUPFAM" id="SSF55874">
    <property type="entry name" value="ATPase domain of HSP90 chaperone/DNA topoisomerase II/histidine kinase"/>
    <property type="match status" value="1"/>
</dbReference>
<keyword evidence="10" id="KW-0067">ATP-binding</keyword>
<evidence type="ECO:0000256" key="14">
    <source>
        <dbReference type="SAM" id="MobiDB-lite"/>
    </source>
</evidence>
<gene>
    <name evidence="18" type="ORF">FHP24_22165</name>
</gene>
<evidence type="ECO:0000256" key="13">
    <source>
        <dbReference type="ARBA" id="ARBA00023136"/>
    </source>
</evidence>
<evidence type="ECO:0000256" key="2">
    <source>
        <dbReference type="ARBA" id="ARBA00004651"/>
    </source>
</evidence>
<comment type="catalytic activity">
    <reaction evidence="1">
        <text>ATP + protein L-histidine = ADP + protein N-phospho-L-histidine.</text>
        <dbReference type="EC" id="2.7.13.3"/>
    </reaction>
</comment>
<keyword evidence="5" id="KW-0597">Phosphoprotein</keyword>
<evidence type="ECO:0000259" key="17">
    <source>
        <dbReference type="Pfam" id="PF07694"/>
    </source>
</evidence>
<dbReference type="EMBL" id="VDMN01000006">
    <property type="protein sequence ID" value="TNM61255.1"/>
    <property type="molecule type" value="Genomic_DNA"/>
</dbReference>
<organism evidence="18 19">
    <name type="scientific">Aliirhizobium smilacinae</name>
    <dbReference type="NCBI Taxonomy" id="1395944"/>
    <lineage>
        <taxon>Bacteria</taxon>
        <taxon>Pseudomonadati</taxon>
        <taxon>Pseudomonadota</taxon>
        <taxon>Alphaproteobacteria</taxon>
        <taxon>Hyphomicrobiales</taxon>
        <taxon>Rhizobiaceae</taxon>
        <taxon>Aliirhizobium</taxon>
    </lineage>
</organism>
<dbReference type="GO" id="GO:0000155">
    <property type="term" value="F:phosphorelay sensor kinase activity"/>
    <property type="evidence" value="ECO:0007669"/>
    <property type="project" value="InterPro"/>
</dbReference>
<keyword evidence="9 18" id="KW-0418">Kinase</keyword>
<evidence type="ECO:0000256" key="8">
    <source>
        <dbReference type="ARBA" id="ARBA00022741"/>
    </source>
</evidence>
<dbReference type="Pfam" id="PF06580">
    <property type="entry name" value="His_kinase"/>
    <property type="match status" value="1"/>
</dbReference>
<dbReference type="OrthoDB" id="2514702at2"/>
<dbReference type="SUPFAM" id="SSF55781">
    <property type="entry name" value="GAF domain-like"/>
    <property type="match status" value="1"/>
</dbReference>
<evidence type="ECO:0000256" key="5">
    <source>
        <dbReference type="ARBA" id="ARBA00022553"/>
    </source>
</evidence>
<dbReference type="GO" id="GO:0005524">
    <property type="term" value="F:ATP binding"/>
    <property type="evidence" value="ECO:0007669"/>
    <property type="project" value="UniProtKB-KW"/>
</dbReference>
<keyword evidence="8" id="KW-0547">Nucleotide-binding</keyword>
<dbReference type="InterPro" id="IPR029016">
    <property type="entry name" value="GAF-like_dom_sf"/>
</dbReference>
<dbReference type="Proteomes" id="UP000311605">
    <property type="component" value="Unassembled WGS sequence"/>
</dbReference>
<dbReference type="Gene3D" id="3.30.450.40">
    <property type="match status" value="1"/>
</dbReference>
<evidence type="ECO:0000256" key="4">
    <source>
        <dbReference type="ARBA" id="ARBA00022475"/>
    </source>
</evidence>
<dbReference type="RefSeq" id="WP_139678424.1">
    <property type="nucleotide sequence ID" value="NZ_VDMN01000006.1"/>
</dbReference>
<comment type="subcellular location">
    <subcellularLocation>
        <location evidence="2">Cell membrane</location>
        <topology evidence="2">Multi-pass membrane protein</topology>
    </subcellularLocation>
</comment>
<comment type="caution">
    <text evidence="18">The sequence shown here is derived from an EMBL/GenBank/DDBJ whole genome shotgun (WGS) entry which is preliminary data.</text>
</comment>
<evidence type="ECO:0000313" key="18">
    <source>
        <dbReference type="EMBL" id="TNM61255.1"/>
    </source>
</evidence>
<feature type="transmembrane region" description="Helical" evidence="15">
    <location>
        <begin position="45"/>
        <end position="63"/>
    </location>
</feature>
<evidence type="ECO:0000256" key="12">
    <source>
        <dbReference type="ARBA" id="ARBA00023012"/>
    </source>
</evidence>
<keyword evidence="12" id="KW-0902">Two-component regulatory system</keyword>
<evidence type="ECO:0000256" key="1">
    <source>
        <dbReference type="ARBA" id="ARBA00000085"/>
    </source>
</evidence>
<dbReference type="PANTHER" id="PTHR34220">
    <property type="entry name" value="SENSOR HISTIDINE KINASE YPDA"/>
    <property type="match status" value="1"/>
</dbReference>
<feature type="region of interest" description="Disordered" evidence="14">
    <location>
        <begin position="563"/>
        <end position="595"/>
    </location>
</feature>
<feature type="domain" description="Signal transduction histidine kinase internal region" evidence="16">
    <location>
        <begin position="372"/>
        <end position="449"/>
    </location>
</feature>
<evidence type="ECO:0000256" key="11">
    <source>
        <dbReference type="ARBA" id="ARBA00022989"/>
    </source>
</evidence>
<proteinExistence type="predicted"/>
<evidence type="ECO:0000256" key="6">
    <source>
        <dbReference type="ARBA" id="ARBA00022679"/>
    </source>
</evidence>
<keyword evidence="11 15" id="KW-1133">Transmembrane helix</keyword>
<evidence type="ECO:0000256" key="10">
    <source>
        <dbReference type="ARBA" id="ARBA00022840"/>
    </source>
</evidence>
<feature type="transmembrane region" description="Helical" evidence="15">
    <location>
        <begin position="7"/>
        <end position="25"/>
    </location>
</feature>
<evidence type="ECO:0000313" key="19">
    <source>
        <dbReference type="Proteomes" id="UP000311605"/>
    </source>
</evidence>
<feature type="transmembrane region" description="Helical" evidence="15">
    <location>
        <begin position="175"/>
        <end position="195"/>
    </location>
</feature>
<evidence type="ECO:0000256" key="15">
    <source>
        <dbReference type="SAM" id="Phobius"/>
    </source>
</evidence>
<evidence type="ECO:0000256" key="9">
    <source>
        <dbReference type="ARBA" id="ARBA00022777"/>
    </source>
</evidence>
<accession>A0A5C4XCN6</accession>
<feature type="domain" description="Signal transduction histidine kinase 5TM receptor LytS transmembrane region" evidence="17">
    <location>
        <begin position="29"/>
        <end position="197"/>
    </location>
</feature>
<dbReference type="InterPro" id="IPR010559">
    <property type="entry name" value="Sig_transdc_His_kin_internal"/>
</dbReference>